<evidence type="ECO:0000313" key="3">
    <source>
        <dbReference type="EMBL" id="KAJ1609875.1"/>
    </source>
</evidence>
<feature type="region of interest" description="Disordered" evidence="1">
    <location>
        <begin position="750"/>
        <end position="774"/>
    </location>
</feature>
<feature type="signal peptide" evidence="2">
    <location>
        <begin position="1"/>
        <end position="29"/>
    </location>
</feature>
<name>A0ABQ8P6B3_9CRYT</name>
<accession>A0ABQ8P6B3</accession>
<evidence type="ECO:0000313" key="4">
    <source>
        <dbReference type="Proteomes" id="UP001071777"/>
    </source>
</evidence>
<organism evidence="3 4">
    <name type="scientific">Cryptosporidium canis</name>
    <dbReference type="NCBI Taxonomy" id="195482"/>
    <lineage>
        <taxon>Eukaryota</taxon>
        <taxon>Sar</taxon>
        <taxon>Alveolata</taxon>
        <taxon>Apicomplexa</taxon>
        <taxon>Conoidasida</taxon>
        <taxon>Coccidia</taxon>
        <taxon>Eucoccidiorida</taxon>
        <taxon>Eimeriorina</taxon>
        <taxon>Cryptosporidiidae</taxon>
        <taxon>Cryptosporidium</taxon>
    </lineage>
</organism>
<feature type="region of interest" description="Disordered" evidence="1">
    <location>
        <begin position="202"/>
        <end position="241"/>
    </location>
</feature>
<dbReference type="EMBL" id="JAPCXB010000076">
    <property type="protein sequence ID" value="KAJ1609875.1"/>
    <property type="molecule type" value="Genomic_DNA"/>
</dbReference>
<feature type="region of interest" description="Disordered" evidence="1">
    <location>
        <begin position="1215"/>
        <end position="1244"/>
    </location>
</feature>
<feature type="compositionally biased region" description="Basic and acidic residues" evidence="1">
    <location>
        <begin position="202"/>
        <end position="211"/>
    </location>
</feature>
<sequence>MIYNPFKVGRLAVCGLLALFILLKHHVHAIDQLDLILCGKKGNQYYVTSTPFITKGAYLYADLLIKTIDGPWPVKANGVAYTLEEYKLEVVRKVILNSPQRLRNEISNATPTKNHPWTEIMDRMTNYPPVLRIINDIRFSVFLCGPEMLDSPILTKFIERTNRRFGHNFNPFSDKIITAALKMHGVKESTVQKKLALSEHKSLPKEQDARGIHSAPAPQEPVQPKEAAPEAESKPAAYQKPSLILNESEFDEFKDEKSFESDYSKTPPFGDEEQKSVSASKSSDSPNAYPELPETLFVAKDASSSPPSSLELPDISDIRVSRINNAEKHALNLGMEASGSASEYESMHNGTLSNLKGENLLQEDIGDIDLSSKYYGDEKITIQTSADSQTGGLPHGLPPTLGEQDAEATKVMAPEYSSSGSISPPADHKPLDIPIPQFEHPLESVELEEDAQNYKEQGDADSKLGETDLENIQYDDSDEDYDDIDDDEYDEFTSEEEYNQYLDYRDHYLRNKEEAEKEMLNKPKGAERMSASYPLGKSRSAPKALLQDVSSVFTDLLNAVKANKISDNSIAFGIPSINLKLNSRSKAIVFGDRIIRKWKAQNIDGVLKSIPIFHQGSFEELSAPSGGPDLASNSTRKESAFIEVDFNSAIRSHDKNEGGYVWTQRNLIATRTTAVFQDILIKAALKGLNALTSIQCSAILEMPVASSEVNECIFAYFSSINFGQNKVYGALTEDDEEKSIRGFEVSKAFSTQQPAQKQELPQQQEEESVSEEVDEDDLIIRSHLKSSAEGQKKPKMYERQAAEFDAVDNLIRKHLEKTPSNIRPVAVEEAGPINLIAMPSKERKSQFSENSEDITEELTEEEPATSYYITNATISKPLPHKAPVIGQDTVPSSPERFDMGPPPAAQMKPISELSTLEPVDISPKEEMPAKVVSKVIPDKYIDPEFIEKELEKLALNATDAYKRISTEFKIPASDLEPTVKAYNQFLDTLEIWSAVAGEALIFTGKKMGGLHVTKKNKLAYFYSREEFYVYQAIFNYSINLVASLSSFLQLKKNLENVKDLLKESFVTTVKYESISALAQKLDAILLRFNNVYGHNLQLFCNGMPITECLGIMKNDFYRRNEKFVNYIARNNDLKKATAQILELFNISIPSKGIATTYEGSRDDINRYVLIKDYIANQVPLFTKKFNKKLLKEQLAIDENHAEFAIKALLDKHGLSSKRSSCGDVKWERKSKKNTNQKRKSKKKK</sequence>
<feature type="chain" id="PRO_5047286419" evidence="2">
    <location>
        <begin position="30"/>
        <end position="1244"/>
    </location>
</feature>
<comment type="caution">
    <text evidence="3">The sequence shown here is derived from an EMBL/GenBank/DDBJ whole genome shotgun (WGS) entry which is preliminary data.</text>
</comment>
<keyword evidence="2" id="KW-0732">Signal</keyword>
<gene>
    <name evidence="3" type="ORF">OJ252_2066</name>
</gene>
<feature type="compositionally biased region" description="Low complexity" evidence="1">
    <location>
        <begin position="752"/>
        <end position="763"/>
    </location>
</feature>
<proteinExistence type="predicted"/>
<reference evidence="3" key="1">
    <citation type="submission" date="2022-10" db="EMBL/GenBank/DDBJ databases">
        <title>Adaptive evolution leads to modifications in subtelomeric GC content in a zoonotic Cryptosporidium species.</title>
        <authorList>
            <person name="Li J."/>
            <person name="Feng Y."/>
            <person name="Xiao L."/>
        </authorList>
    </citation>
    <scope>NUCLEOTIDE SEQUENCE</scope>
    <source>
        <strain evidence="3">25894</strain>
    </source>
</reference>
<feature type="region of interest" description="Disordered" evidence="1">
    <location>
        <begin position="841"/>
        <end position="860"/>
    </location>
</feature>
<evidence type="ECO:0000256" key="1">
    <source>
        <dbReference type="SAM" id="MobiDB-lite"/>
    </source>
</evidence>
<dbReference type="Proteomes" id="UP001071777">
    <property type="component" value="Unassembled WGS sequence"/>
</dbReference>
<feature type="region of interest" description="Disordered" evidence="1">
    <location>
        <begin position="255"/>
        <end position="313"/>
    </location>
</feature>
<feature type="compositionally biased region" description="Acidic residues" evidence="1">
    <location>
        <begin position="850"/>
        <end position="860"/>
    </location>
</feature>
<feature type="compositionally biased region" description="Low complexity" evidence="1">
    <location>
        <begin position="276"/>
        <end position="285"/>
    </location>
</feature>
<feature type="region of interest" description="Disordered" evidence="1">
    <location>
        <begin position="383"/>
        <end position="435"/>
    </location>
</feature>
<feature type="compositionally biased region" description="Acidic residues" evidence="1">
    <location>
        <begin position="764"/>
        <end position="774"/>
    </location>
</feature>
<keyword evidence="4" id="KW-1185">Reference proteome</keyword>
<protein>
    <submittedName>
        <fullName evidence="3">Signal peptide-containing protein</fullName>
    </submittedName>
</protein>
<feature type="compositionally biased region" description="Basic residues" evidence="1">
    <location>
        <begin position="1228"/>
        <end position="1244"/>
    </location>
</feature>
<evidence type="ECO:0000256" key="2">
    <source>
        <dbReference type="SAM" id="SignalP"/>
    </source>
</evidence>